<dbReference type="FunFam" id="3.30.160.60:FF:000340">
    <property type="entry name" value="zinc finger protein 473 isoform X1"/>
    <property type="match status" value="1"/>
</dbReference>
<feature type="domain" description="C2H2-type" evidence="7">
    <location>
        <begin position="259"/>
        <end position="287"/>
    </location>
</feature>
<dbReference type="PROSITE" id="PS50157">
    <property type="entry name" value="ZINC_FINGER_C2H2_2"/>
    <property type="match status" value="3"/>
</dbReference>
<organism evidence="8">
    <name type="scientific">Compsopogon caeruleus</name>
    <dbReference type="NCBI Taxonomy" id="31354"/>
    <lineage>
        <taxon>Eukaryota</taxon>
        <taxon>Rhodophyta</taxon>
        <taxon>Compsopogonophyceae</taxon>
        <taxon>Compsopogonales</taxon>
        <taxon>Compsopogonaceae</taxon>
        <taxon>Compsopogon</taxon>
    </lineage>
</organism>
<feature type="domain" description="C2H2-type" evidence="7">
    <location>
        <begin position="288"/>
        <end position="316"/>
    </location>
</feature>
<dbReference type="GO" id="GO:0008270">
    <property type="term" value="F:zinc ion binding"/>
    <property type="evidence" value="ECO:0007669"/>
    <property type="project" value="UniProtKB-KW"/>
</dbReference>
<evidence type="ECO:0000256" key="1">
    <source>
        <dbReference type="ARBA" id="ARBA00022723"/>
    </source>
</evidence>
<keyword evidence="4" id="KW-0862">Zinc</keyword>
<keyword evidence="5" id="KW-0539">Nucleus</keyword>
<dbReference type="PANTHER" id="PTHR24377">
    <property type="entry name" value="IP01015P-RELATED"/>
    <property type="match status" value="1"/>
</dbReference>
<dbReference type="SUPFAM" id="SSF57667">
    <property type="entry name" value="beta-beta-alpha zinc fingers"/>
    <property type="match status" value="2"/>
</dbReference>
<evidence type="ECO:0000256" key="4">
    <source>
        <dbReference type="ARBA" id="ARBA00022833"/>
    </source>
</evidence>
<dbReference type="GO" id="GO:0005634">
    <property type="term" value="C:nucleus"/>
    <property type="evidence" value="ECO:0007669"/>
    <property type="project" value="UniProtKB-ARBA"/>
</dbReference>
<dbReference type="InterPro" id="IPR013087">
    <property type="entry name" value="Znf_C2H2_type"/>
</dbReference>
<accession>A0A7S1XDG2</accession>
<keyword evidence="2" id="KW-0677">Repeat</keyword>
<dbReference type="Gene3D" id="3.30.160.60">
    <property type="entry name" value="Classic Zinc Finger"/>
    <property type="match status" value="2"/>
</dbReference>
<dbReference type="SMART" id="SM00355">
    <property type="entry name" value="ZnF_C2H2"/>
    <property type="match status" value="3"/>
</dbReference>
<dbReference type="InterPro" id="IPR050826">
    <property type="entry name" value="Krueppel_C2H2_ZnFinger"/>
</dbReference>
<name>A0A7S1XDG2_9RHOD</name>
<dbReference type="AlphaFoldDB" id="A0A7S1XDG2"/>
<reference evidence="8" key="1">
    <citation type="submission" date="2021-01" db="EMBL/GenBank/DDBJ databases">
        <authorList>
            <person name="Corre E."/>
            <person name="Pelletier E."/>
            <person name="Niang G."/>
            <person name="Scheremetjew M."/>
            <person name="Finn R."/>
            <person name="Kale V."/>
            <person name="Holt S."/>
            <person name="Cochrane G."/>
            <person name="Meng A."/>
            <person name="Brown T."/>
            <person name="Cohen L."/>
        </authorList>
    </citation>
    <scope>NUCLEOTIDE SEQUENCE</scope>
    <source>
        <strain evidence="8">SAG 36.94</strain>
    </source>
</reference>
<keyword evidence="3 6" id="KW-0863">Zinc-finger</keyword>
<proteinExistence type="predicted"/>
<feature type="domain" description="C2H2-type" evidence="7">
    <location>
        <begin position="230"/>
        <end position="254"/>
    </location>
</feature>
<gene>
    <name evidence="8" type="ORF">CCAE0312_LOCUS3190</name>
</gene>
<keyword evidence="1" id="KW-0479">Metal-binding</keyword>
<sequence length="320" mass="36973">MPVGTDAAQAKPRLARFAFRIRNDRLCISCSWDGGLAYLSRKQGFHEPQTLHFVSLTAQGARVANRRSKLRCVVCELLESSCHCPPPPNTLPNEQARLSSWSEWVHQLTRRYNGDQDAHSRIYDVHIDDRQAPFVERNEFFFCEHPLVETYKSCFLQMLTPVEPLTRDYQLLWTPSFSLNPILDHAAVSSDTLSSEVYDEWNEHLQAPRSHLSMDFPQTLQPSPLPLPNLVCPTCGKAFRRSSRLNRHRKAAHSDFVRFTCPSCRKTFTERYNLSRHISSVHENKRSWKCFDCDATFSLKFNMVRHWKAMHAGQPNVTPS</sequence>
<protein>
    <recommendedName>
        <fullName evidence="7">C2H2-type domain-containing protein</fullName>
    </recommendedName>
</protein>
<dbReference type="Pfam" id="PF13894">
    <property type="entry name" value="zf-C2H2_4"/>
    <property type="match status" value="1"/>
</dbReference>
<evidence type="ECO:0000256" key="3">
    <source>
        <dbReference type="ARBA" id="ARBA00022771"/>
    </source>
</evidence>
<evidence type="ECO:0000256" key="2">
    <source>
        <dbReference type="ARBA" id="ARBA00022737"/>
    </source>
</evidence>
<evidence type="ECO:0000256" key="6">
    <source>
        <dbReference type="PROSITE-ProRule" id="PRU00042"/>
    </source>
</evidence>
<dbReference type="PROSITE" id="PS00028">
    <property type="entry name" value="ZINC_FINGER_C2H2_1"/>
    <property type="match status" value="3"/>
</dbReference>
<dbReference type="EMBL" id="HBGH01005963">
    <property type="protein sequence ID" value="CAD9231134.1"/>
    <property type="molecule type" value="Transcribed_RNA"/>
</dbReference>
<evidence type="ECO:0000259" key="7">
    <source>
        <dbReference type="PROSITE" id="PS50157"/>
    </source>
</evidence>
<dbReference type="InterPro" id="IPR036236">
    <property type="entry name" value="Znf_C2H2_sf"/>
</dbReference>
<dbReference type="Pfam" id="PF00096">
    <property type="entry name" value="zf-C2H2"/>
    <property type="match status" value="1"/>
</dbReference>
<evidence type="ECO:0000313" key="8">
    <source>
        <dbReference type="EMBL" id="CAD9231134.1"/>
    </source>
</evidence>
<evidence type="ECO:0000256" key="5">
    <source>
        <dbReference type="ARBA" id="ARBA00023242"/>
    </source>
</evidence>